<dbReference type="InterPro" id="IPR050179">
    <property type="entry name" value="Trans_hexapeptide_repeat"/>
</dbReference>
<dbReference type="Gene3D" id="2.160.10.10">
    <property type="entry name" value="Hexapeptide repeat proteins"/>
    <property type="match status" value="2"/>
</dbReference>
<dbReference type="InterPro" id="IPR011004">
    <property type="entry name" value="Trimer_LpxA-like_sf"/>
</dbReference>
<evidence type="ECO:0000313" key="3">
    <source>
        <dbReference type="EMBL" id="CAB5219693.1"/>
    </source>
</evidence>
<organism evidence="2">
    <name type="scientific">uncultured Caudovirales phage</name>
    <dbReference type="NCBI Taxonomy" id="2100421"/>
    <lineage>
        <taxon>Viruses</taxon>
        <taxon>Duplodnaviria</taxon>
        <taxon>Heunggongvirae</taxon>
        <taxon>Uroviricota</taxon>
        <taxon>Caudoviricetes</taxon>
        <taxon>Peduoviridae</taxon>
        <taxon>Maltschvirus</taxon>
        <taxon>Maltschvirus maltsch</taxon>
    </lineage>
</organism>
<dbReference type="GO" id="GO:0016740">
    <property type="term" value="F:transferase activity"/>
    <property type="evidence" value="ECO:0007669"/>
    <property type="project" value="UniProtKB-KW"/>
</dbReference>
<protein>
    <submittedName>
        <fullName evidence="2">WbbJ Acetyltransferase (Isoleucine patch superfamily)</fullName>
    </submittedName>
</protein>
<dbReference type="EMBL" id="LR796176">
    <property type="protein sequence ID" value="CAB4124028.1"/>
    <property type="molecule type" value="Genomic_DNA"/>
</dbReference>
<accession>A0A6J5KP19</accession>
<dbReference type="PANTHER" id="PTHR43300">
    <property type="entry name" value="ACETYLTRANSFERASE"/>
    <property type="match status" value="1"/>
</dbReference>
<sequence length="195" mass="21246">MKIDVIGRGKLSWLVEDILTKDKLRFFDDTVKGVQGTKESDGDNIFVSIGNNAYRKELFEFYKARNIISVISELSFVSSRSIIGAGAFINNFSSVHTNAKLGLGCFIHPNSIIDVGATVGDFCRIGSQVYIGENVKIGNNCILASGVNILPNITIGDNCHICAGTVVNRSFGDDETIVGYPARSVKGNNELHRRE</sequence>
<proteinExistence type="predicted"/>
<dbReference type="SUPFAM" id="SSF51161">
    <property type="entry name" value="Trimeric LpxA-like enzymes"/>
    <property type="match status" value="1"/>
</dbReference>
<keyword evidence="2" id="KW-0808">Transferase</keyword>
<dbReference type="Pfam" id="PF00132">
    <property type="entry name" value="Hexapep"/>
    <property type="match status" value="1"/>
</dbReference>
<reference evidence="2" key="1">
    <citation type="submission" date="2020-04" db="EMBL/GenBank/DDBJ databases">
        <authorList>
            <person name="Chiriac C."/>
            <person name="Salcher M."/>
            <person name="Ghai R."/>
            <person name="Kavagutti S V."/>
        </authorList>
    </citation>
    <scope>NUCLEOTIDE SEQUENCE</scope>
</reference>
<evidence type="ECO:0000313" key="2">
    <source>
        <dbReference type="EMBL" id="CAB4124028.1"/>
    </source>
</evidence>
<evidence type="ECO:0000313" key="1">
    <source>
        <dbReference type="EMBL" id="CAB4122161.1"/>
    </source>
</evidence>
<dbReference type="EMBL" id="LR798268">
    <property type="protein sequence ID" value="CAB5219693.1"/>
    <property type="molecule type" value="Genomic_DNA"/>
</dbReference>
<dbReference type="PANTHER" id="PTHR43300:SF7">
    <property type="entry name" value="UDP-N-ACETYLBACILLOSAMINE N-ACETYLTRANSFERASE"/>
    <property type="match status" value="1"/>
</dbReference>
<dbReference type="InterPro" id="IPR001451">
    <property type="entry name" value="Hexapep"/>
</dbReference>
<dbReference type="EMBL" id="LR796152">
    <property type="protein sequence ID" value="CAB4122161.1"/>
    <property type="molecule type" value="Genomic_DNA"/>
</dbReference>
<gene>
    <name evidence="3" type="ORF">UFOVP220_124</name>
    <name evidence="1" type="ORF">UFOVP26_102</name>
    <name evidence="2" type="ORF">UFOVP44_133</name>
</gene>
<name>A0A6J5KP19_9CAUD</name>